<dbReference type="InterPro" id="IPR036165">
    <property type="entry name" value="YefM-like_sf"/>
</dbReference>
<accession>A0A2W1KRD8</accession>
<dbReference type="NCBIfam" id="TIGR01552">
    <property type="entry name" value="phd_fam"/>
    <property type="match status" value="1"/>
</dbReference>
<sequence length="83" mass="9561">MEPIYTDYSVSMTEFKRNPASILRDAGTRPVAVLNHNRPAFYMVNPEVFESLVEELADRDLLEVARRRLAHKDTAIEVDVEQI</sequence>
<comment type="function">
    <text evidence="2">Antitoxin component of a type II toxin-antitoxin (TA) system.</text>
</comment>
<dbReference type="RefSeq" id="WP_054608977.1">
    <property type="nucleotide sequence ID" value="NZ_AP025160.1"/>
</dbReference>
<evidence type="ECO:0000256" key="2">
    <source>
        <dbReference type="RuleBase" id="RU362080"/>
    </source>
</evidence>
<protein>
    <recommendedName>
        <fullName evidence="2">Antitoxin</fullName>
    </recommendedName>
</protein>
<name>A0A2W1KRD8_ACIFR</name>
<reference evidence="3 4" key="1">
    <citation type="submission" date="2018-06" db="EMBL/GenBank/DDBJ databases">
        <title>Draft sequence of Acidithiobacillus ferrooxidans CCM 4253.</title>
        <authorList>
            <person name="Moya-Beltran A."/>
            <person name="Castro M."/>
            <person name="Covarrubias P.C."/>
            <person name="Issotta F."/>
            <person name="Janiczek O."/>
            <person name="Mandl M."/>
            <person name="Kucera J."/>
            <person name="Quatrini R."/>
        </authorList>
    </citation>
    <scope>NUCLEOTIDE SEQUENCE [LARGE SCALE GENOMIC DNA]</scope>
    <source>
        <strain evidence="3 4">CCM 4253</strain>
    </source>
</reference>
<evidence type="ECO:0000313" key="3">
    <source>
        <dbReference type="EMBL" id="PZD81767.1"/>
    </source>
</evidence>
<dbReference type="EMBL" id="QKQP01000001">
    <property type="protein sequence ID" value="PZD81767.1"/>
    <property type="molecule type" value="Genomic_DNA"/>
</dbReference>
<dbReference type="SUPFAM" id="SSF143120">
    <property type="entry name" value="YefM-like"/>
    <property type="match status" value="1"/>
</dbReference>
<dbReference type="PANTHER" id="PTHR33713">
    <property type="entry name" value="ANTITOXIN YAFN-RELATED"/>
    <property type="match status" value="1"/>
</dbReference>
<dbReference type="OrthoDB" id="5297687at2"/>
<dbReference type="AlphaFoldDB" id="A0A2W1KRD8"/>
<organism evidence="3 4">
    <name type="scientific">Acidithiobacillus ferrooxidans</name>
    <name type="common">Thiobacillus ferrooxidans</name>
    <dbReference type="NCBI Taxonomy" id="920"/>
    <lineage>
        <taxon>Bacteria</taxon>
        <taxon>Pseudomonadati</taxon>
        <taxon>Pseudomonadota</taxon>
        <taxon>Acidithiobacillia</taxon>
        <taxon>Acidithiobacillales</taxon>
        <taxon>Acidithiobacillaceae</taxon>
        <taxon>Acidithiobacillus</taxon>
    </lineage>
</organism>
<dbReference type="PANTHER" id="PTHR33713:SF10">
    <property type="entry name" value="ANTITOXIN YAFN"/>
    <property type="match status" value="1"/>
</dbReference>
<comment type="caution">
    <text evidence="3">The sequence shown here is derived from an EMBL/GenBank/DDBJ whole genome shotgun (WGS) entry which is preliminary data.</text>
</comment>
<dbReference type="InterPro" id="IPR006442">
    <property type="entry name" value="Antitoxin_Phd/YefM"/>
</dbReference>
<dbReference type="Proteomes" id="UP000248886">
    <property type="component" value="Unassembled WGS sequence"/>
</dbReference>
<dbReference type="Pfam" id="PF02604">
    <property type="entry name" value="PhdYeFM_antitox"/>
    <property type="match status" value="1"/>
</dbReference>
<comment type="similarity">
    <text evidence="1 2">Belongs to the phD/YefM antitoxin family.</text>
</comment>
<gene>
    <name evidence="3" type="ORF">DN052_01435</name>
</gene>
<proteinExistence type="inferred from homology"/>
<evidence type="ECO:0000313" key="4">
    <source>
        <dbReference type="Proteomes" id="UP000248886"/>
    </source>
</evidence>
<evidence type="ECO:0000256" key="1">
    <source>
        <dbReference type="ARBA" id="ARBA00009981"/>
    </source>
</evidence>
<dbReference type="InterPro" id="IPR051405">
    <property type="entry name" value="phD/YefM_antitoxin"/>
</dbReference>